<evidence type="ECO:0000313" key="5">
    <source>
        <dbReference type="Proteomes" id="UP000282076"/>
    </source>
</evidence>
<dbReference type="AlphaFoldDB" id="A0A494XBM1"/>
<keyword evidence="4" id="KW-0378">Hydrolase</keyword>
<comment type="caution">
    <text evidence="4">The sequence shown here is derived from an EMBL/GenBank/DDBJ whole genome shotgun (WGS) entry which is preliminary data.</text>
</comment>
<reference evidence="4 5" key="1">
    <citation type="submission" date="2018-10" db="EMBL/GenBank/DDBJ databases">
        <title>Cohnella sp. M2MS4P-1, whole genome shotgun sequence.</title>
        <authorList>
            <person name="Tuo L."/>
        </authorList>
    </citation>
    <scope>NUCLEOTIDE SEQUENCE [LARGE SCALE GENOMIC DNA]</scope>
    <source>
        <strain evidence="4 5">M2MS4P-1</strain>
    </source>
</reference>
<dbReference type="InterPro" id="IPR036582">
    <property type="entry name" value="Mao_N_sf"/>
</dbReference>
<dbReference type="InterPro" id="IPR042047">
    <property type="entry name" value="SleB_dom1"/>
</dbReference>
<feature type="domain" description="Cell wall hydrolase SleB" evidence="2">
    <location>
        <begin position="230"/>
        <end position="327"/>
    </location>
</feature>
<dbReference type="Pfam" id="PF07486">
    <property type="entry name" value="Hydrolase_2"/>
    <property type="match status" value="1"/>
</dbReference>
<name>A0A494XBM1_9BACL</name>
<feature type="chain" id="PRO_5019754494" evidence="1">
    <location>
        <begin position="30"/>
        <end position="329"/>
    </location>
</feature>
<dbReference type="Pfam" id="PF07833">
    <property type="entry name" value="Cu_amine_oxidN1"/>
    <property type="match status" value="1"/>
</dbReference>
<dbReference type="OrthoDB" id="9785345at2"/>
<sequence>MKKRINKLTLLAIGALLLLTTALPLTANAAQEKPIAKVQATIKLDGKDIKTDSVREIAGRMYLPVAQLSMMFGAQVNWNQDNEEATITTVYGDRILLGNGVPVVYFNGARYIMDAAPFTSDGRMYIPLRDGAEMLHAKVSWNDEEQIVSLESVPLSVATEQFGLTEIVKQAGVSQANLLKRNGLNPEDGVEAGAKLRVVMPSILSHEAKPFTEAEWLLLAKITQVEVGDESYESQLAVANVILNRVKDSRFPDTVRDVVYSGKQFPPAHNGLLDKSVPKANALRAAKDALNGKNNVGDAVYFFNPRVTKGKFWSSLTVIDTIGSHRYAK</sequence>
<evidence type="ECO:0000313" key="4">
    <source>
        <dbReference type="EMBL" id="RKP47918.1"/>
    </source>
</evidence>
<keyword evidence="1" id="KW-0732">Signal</keyword>
<evidence type="ECO:0000256" key="1">
    <source>
        <dbReference type="SAM" id="SignalP"/>
    </source>
</evidence>
<dbReference type="InterPro" id="IPR011105">
    <property type="entry name" value="Cell_wall_hydrolase_SleB"/>
</dbReference>
<dbReference type="Proteomes" id="UP000282076">
    <property type="component" value="Unassembled WGS sequence"/>
</dbReference>
<dbReference type="SUPFAM" id="SSF55383">
    <property type="entry name" value="Copper amine oxidase, domain N"/>
    <property type="match status" value="1"/>
</dbReference>
<evidence type="ECO:0000259" key="2">
    <source>
        <dbReference type="Pfam" id="PF07486"/>
    </source>
</evidence>
<dbReference type="Gene3D" id="3.30.457.10">
    <property type="entry name" value="Copper amine oxidase-like, N-terminal domain"/>
    <property type="match status" value="1"/>
</dbReference>
<dbReference type="EMBL" id="RBZM01000010">
    <property type="protein sequence ID" value="RKP47918.1"/>
    <property type="molecule type" value="Genomic_DNA"/>
</dbReference>
<proteinExistence type="predicted"/>
<evidence type="ECO:0000259" key="3">
    <source>
        <dbReference type="Pfam" id="PF07833"/>
    </source>
</evidence>
<dbReference type="Gene3D" id="6.20.240.60">
    <property type="match status" value="1"/>
</dbReference>
<feature type="domain" description="Copper amine oxidase-like N-terminal" evidence="3">
    <location>
        <begin position="44"/>
        <end position="149"/>
    </location>
</feature>
<organism evidence="4 5">
    <name type="scientific">Cohnella endophytica</name>
    <dbReference type="NCBI Taxonomy" id="2419778"/>
    <lineage>
        <taxon>Bacteria</taxon>
        <taxon>Bacillati</taxon>
        <taxon>Bacillota</taxon>
        <taxon>Bacilli</taxon>
        <taxon>Bacillales</taxon>
        <taxon>Paenibacillaceae</taxon>
        <taxon>Cohnella</taxon>
    </lineage>
</organism>
<gene>
    <name evidence="4" type="ORF">D7Z26_22150</name>
</gene>
<dbReference type="InterPro" id="IPR012854">
    <property type="entry name" value="Cu_amine_oxidase-like_N"/>
</dbReference>
<dbReference type="RefSeq" id="WP_120979209.1">
    <property type="nucleotide sequence ID" value="NZ_RBZM01000010.1"/>
</dbReference>
<dbReference type="GO" id="GO:0016787">
    <property type="term" value="F:hydrolase activity"/>
    <property type="evidence" value="ECO:0007669"/>
    <property type="project" value="UniProtKB-KW"/>
</dbReference>
<accession>A0A494XBM1</accession>
<feature type="signal peptide" evidence="1">
    <location>
        <begin position="1"/>
        <end position="29"/>
    </location>
</feature>
<dbReference type="Gene3D" id="1.10.10.2520">
    <property type="entry name" value="Cell wall hydrolase SleB, domain 1"/>
    <property type="match status" value="1"/>
</dbReference>
<protein>
    <submittedName>
        <fullName evidence="4">Cell wall hydrolase</fullName>
    </submittedName>
</protein>
<keyword evidence="5" id="KW-1185">Reference proteome</keyword>